<name>A0ABN9T6C0_9DINO</name>
<sequence>AQCVADYAAAQGITWRQKRDNLVSNCRVLEGVDRPTSEAYLTLERLRIFARRLGGCNFSWFCERADPGEPASQLSIAEWKDWARTDRVQFASRVKKTLHRAQLAACHDDHLARWQKRLAARAPARAIPAFGGQAPQPSATYACYECGRAEPTEQRLRARVTRCRANASSATSQREINQQALRQQQQRNRRAGRPSDWAERPFLQAQPPELDDHSDPSDDNVSMGIPPHHDPPPPVAQAPRPPRACAMNIRHLFSGRRLLSDIQHRREQLSAASSRSIFVQSIDVTNDATFGDLTNMASVA</sequence>
<reference evidence="2" key="1">
    <citation type="submission" date="2023-10" db="EMBL/GenBank/DDBJ databases">
        <authorList>
            <person name="Chen Y."/>
            <person name="Shah S."/>
            <person name="Dougan E. K."/>
            <person name="Thang M."/>
            <person name="Chan C."/>
        </authorList>
    </citation>
    <scope>NUCLEOTIDE SEQUENCE [LARGE SCALE GENOMIC DNA]</scope>
</reference>
<evidence type="ECO:0000313" key="3">
    <source>
        <dbReference type="Proteomes" id="UP001189429"/>
    </source>
</evidence>
<keyword evidence="3" id="KW-1185">Reference proteome</keyword>
<organism evidence="2 3">
    <name type="scientific">Prorocentrum cordatum</name>
    <dbReference type="NCBI Taxonomy" id="2364126"/>
    <lineage>
        <taxon>Eukaryota</taxon>
        <taxon>Sar</taxon>
        <taxon>Alveolata</taxon>
        <taxon>Dinophyceae</taxon>
        <taxon>Prorocentrales</taxon>
        <taxon>Prorocentraceae</taxon>
        <taxon>Prorocentrum</taxon>
    </lineage>
</organism>
<gene>
    <name evidence="2" type="ORF">PCOR1329_LOCUS36002</name>
</gene>
<feature type="region of interest" description="Disordered" evidence="1">
    <location>
        <begin position="166"/>
        <end position="241"/>
    </location>
</feature>
<dbReference type="Proteomes" id="UP001189429">
    <property type="component" value="Unassembled WGS sequence"/>
</dbReference>
<feature type="compositionally biased region" description="Pro residues" evidence="1">
    <location>
        <begin position="232"/>
        <end position="241"/>
    </location>
</feature>
<feature type="non-terminal residue" evidence="2">
    <location>
        <position position="300"/>
    </location>
</feature>
<evidence type="ECO:0000313" key="2">
    <source>
        <dbReference type="EMBL" id="CAK0840600.1"/>
    </source>
</evidence>
<feature type="non-terminal residue" evidence="2">
    <location>
        <position position="1"/>
    </location>
</feature>
<proteinExistence type="predicted"/>
<evidence type="ECO:0000256" key="1">
    <source>
        <dbReference type="SAM" id="MobiDB-lite"/>
    </source>
</evidence>
<comment type="caution">
    <text evidence="2">The sequence shown here is derived from an EMBL/GenBank/DDBJ whole genome shotgun (WGS) entry which is preliminary data.</text>
</comment>
<feature type="compositionally biased region" description="Low complexity" evidence="1">
    <location>
        <begin position="173"/>
        <end position="186"/>
    </location>
</feature>
<protein>
    <submittedName>
        <fullName evidence="2">Uncharacterized protein</fullName>
    </submittedName>
</protein>
<accession>A0ABN9T6C0</accession>
<dbReference type="EMBL" id="CAUYUJ010014392">
    <property type="protein sequence ID" value="CAK0840600.1"/>
    <property type="molecule type" value="Genomic_DNA"/>
</dbReference>